<comment type="similarity">
    <text evidence="2">Belongs to the SF3B1 family.</text>
</comment>
<keyword evidence="5" id="KW-0677">Repeat</keyword>
<feature type="transmembrane region" description="Helical" evidence="9">
    <location>
        <begin position="612"/>
        <end position="636"/>
    </location>
</feature>
<dbReference type="Gene3D" id="1.25.10.10">
    <property type="entry name" value="Leucine-rich Repeat Variant"/>
    <property type="match status" value="3"/>
</dbReference>
<dbReference type="InterPro" id="IPR002933">
    <property type="entry name" value="Peptidase_M20"/>
</dbReference>
<evidence type="ECO:0000256" key="7">
    <source>
        <dbReference type="ARBA" id="ARBA00023242"/>
    </source>
</evidence>
<feature type="compositionally biased region" description="Basic and acidic residues" evidence="8">
    <location>
        <begin position="1671"/>
        <end position="1700"/>
    </location>
</feature>
<sequence length="2803" mass="311465">QSRLALQAPLGLELRWEGYSSGALVGMYVMWVFGLVLPLTLILPAAFSAGNRDAQTTGAAIFAGVGFLLLNFVGLSQTRMAPRAFDRAEQERLREVDEILDRWNSLIVGTYEKERLLEILTHIYERHFDEVKLAALQRVHLFTLCGWKMGGRFLCWTSEAVMAGFFVVMVLVPLCVMVPLGYSDADLSYTFGEPEIRAFLWLLALAPPLCFALVVLVRLLQRARRATRKMTFKGTVETSKQAILANRSGNRHGSRSGSGFSSMVMRGVNGADGGNPTNAQHADPAAAQYYDLDQLLTSVVRCVPSWVHRVILQLWAFVVQPLVFFLSLLNKYETEGFPSNVRSSESVKNSLRVAGFSLPAIFLASFLLARSLMPRSLLQFSKAEMRAHVEDQVLYLRICKASGIPIQLLGDYPYFSIGEGIVTKGLTYLNSAAWSVGLYRMYGNMVIFTAGPSCFALAVLPDSVSAVAALVLVMVLGPLVCFGFYAIRALLGVTPTRWVHAIPWFLVWTSTCLVLPIVVGIVLLLHDETSHELGLLFVIFPPLVFLCYFLAWLRIEFAGLNEWRKRVTIQTQWLTEVSGSGWKISYLAVIVIDTVLLGIGFAASSIPNGTLPALLILFTLMSNTFLISFYLLSVVAGVVRVDMGISRATPFVSMAIKWVIFMYSWAELYNIDDVPFAGVSSLLTQSVAISSITVGGIFVSSFLTFVHSVRLWEVYQLKKLRYHYFPETWELAEPTPRGVCEQACKVIDYPTDAIVADLRKRKIIEPDVRELLRSYIDPKCSRSERLSIKNRLFVMLSKPFPSREELEHMLEQAIERDASLVNSFNEESFRKSQDLLSIYDNKDHTFMLKFEAYRAEEIARVIQEDTESVSAAGEQEERARDEAGETAGQPDNGGGTREMDNFHLPTYFAENPDISAFNVAKVDALLRLPSVLGHNTKPSYERINHLIVIDAKHSRLIMINYRVWEPVMLPLAWLKSASWVPEFVNHKLSLQVKLTIERPAQVSCGIRKRPSTSVHLLYFETADERQVFCTELYRVVCVSAPRSLPLEMFKSLLRFRTVSAEGPVTGTYAACCDWLERECQRLIPICSTQQVEAVAGKPVLVVTVPGRQPELDRVVLNAHYDVVPAMEEFWDVDPWAAEERDGRIYGRGTQDMKCVAAQYVLALARLCATKAQQLPAGDKLEFLFERTLFVTFVPDEEIGGRDGMGALINQGHFDRLFGKVGVALDEGLAHPGDDGQYTVFYGERMPLWVLVHAEGPTGHGSRFIKDTAIEKLVTLANKAFAKRKEQEKILGYGGAGGAEGAATEGEDASGCKHCEAKKLGDVLTINLTVLKAGVSTDGGESFSLNVIPTSAMAGFDIRVPVTTPIPEVMAMLDEWCQDEGMRWEFDPKVGHTDDQNWHAVSSIDRTENKWWGAFEDVCKGADIKLIPEIFPAGTDSRFLRMKHIPAFGFSPMTRTPVLLHEHNEYIDKSVFLEGIKLYETIPVASRVSHLAVPSAASSTKPPRGRLAGAEAKDTRWSNPKLTACLALPVPTYVQLAAQLPVAAALDEDALVDAQRHQDGAGDGELAGAVAGAAAEEQYANVIQEVVSDDEEDFAERGRVTDLAAVRGASHPAFGASAERLREEEREEEAKMLDAYRATHGSGLKSTKIGDRESEYQKRRFDRGVNVGAEDGSFKERMTRNMVDNEREKLEQDQQEKDRESAAMPPPAMPPPASGSRKRRRRWDAGPEMSATEVDASSDADALAAKPAARRRRRWDQGPTADPKTVAAEVAASLAAPAATTNGDDAVSVAASTMTAVSRIERDIALRNRPLSDAELDKLLPSEGFKIIPPPANYKPLRRKQQMVLAAPDQDGSGASVGYSMGNASDTHGMLEALGGPVGEEGEGMIAPDGTSLPAMKQEDMQFFGKLMEKPAEGHKLSSEETKERKIMHMLLRIKNGTPMQRKAALRQITVNARELGAGPLFNQILPLLMSPTLEEQERHLLVKTVDRILFRLDDLVRPYVHKILVVIEPMLIDEDHIARAEGRELIANLAKAAGLWTMIATMRPDIDHTDEYVRNTTARAFAVVASALGIQTMMPFLKAVCQSRKAWQARHTGIKIVQQISILMGCAVLPHLTNLVSTIEHGLRDDQQKVRAMTARALAALAESAYPYGIESFDTVLEPLWEGIRRHNGKALGAYLQAIGYIIPLMDDEEYASYFTKEVMTILQREFESPDEEMRRIVLKVCTQCVSTEFVRAEYIRSDVMPPFFKSFWVRRMALDRRNCKALVEATLEIAKRVGGAEVLDRLADDLKDENEPYRRLVMQAVTEVLETLGANDVNLGLEQRLVDGALLAFQEQGAAAVAAAAAAFAANDTANRSRRFEQESAVMINGFATILNALGEKSKPYIPQICGTIKFRLHNKDAQVRMQAADLVARIAGVMKLCDEEQLMGHLGVVLYEYLGEEYPEVLGSILGALTAIVNVIGMNKMTPPIKDLLPRCTPILKNRAEKVQENCINLVGRIADRGAEFVAAREWMRICFEMIEMLRAKRKSIRRAAVSTFGFIAKAIGPQDVIHTLLNNLKVQDRMMRVCTTVAIAIVAESCGPFAVLPALMNEYRVTDINVQNGVLKSMSFLFEYIGDMSRDYIYSVVTLLEDALMDKDQIHRQTACRVVQHLALGVQGVGCDDALGHLLNYVWPNVFETNPHVIGAVFGAIEALRVSYGAQRILQHCIQGLFHPARRVREVYWKIYNNLYVYAVHSTIPAYPRLEDDYVVVGDREETTEMDVVAALPRGVKDIGRKKELVMETLALPADKRSVRNSYQRTYLALFV</sequence>
<dbReference type="InterPro" id="IPR038737">
    <property type="entry name" value="SF3b_su1-like"/>
</dbReference>
<evidence type="ECO:0000259" key="10">
    <source>
        <dbReference type="Pfam" id="PF07687"/>
    </source>
</evidence>
<gene>
    <name evidence="13" type="ORF">SCF082_LOCUS309</name>
</gene>
<feature type="transmembrane region" description="Helical" evidence="9">
    <location>
        <begin position="535"/>
        <end position="555"/>
    </location>
</feature>
<dbReference type="Gene3D" id="3.30.70.360">
    <property type="match status" value="1"/>
</dbReference>
<feature type="domain" description="Phosphatase PP2A regulatory subunit A/Splicing factor 3B subunit 1-like HEAT repeat" evidence="12">
    <location>
        <begin position="2540"/>
        <end position="2616"/>
    </location>
</feature>
<dbReference type="Pfam" id="PF01546">
    <property type="entry name" value="Peptidase_M20"/>
    <property type="match status" value="1"/>
</dbReference>
<dbReference type="EMBL" id="CAXAMM010000085">
    <property type="protein sequence ID" value="CAK8985857.1"/>
    <property type="molecule type" value="Genomic_DNA"/>
</dbReference>
<feature type="compositionally biased region" description="Pro residues" evidence="8">
    <location>
        <begin position="1703"/>
        <end position="1712"/>
    </location>
</feature>
<dbReference type="SUPFAM" id="SSF48371">
    <property type="entry name" value="ARM repeat"/>
    <property type="match status" value="1"/>
</dbReference>
<comment type="subcellular location">
    <subcellularLocation>
        <location evidence="1">Nucleus</location>
    </subcellularLocation>
</comment>
<keyword evidence="9" id="KW-0812">Transmembrane</keyword>
<feature type="transmembrane region" description="Helical" evidence="9">
    <location>
        <begin position="648"/>
        <end position="666"/>
    </location>
</feature>
<name>A0ABP0H6L2_9DINO</name>
<dbReference type="Gene3D" id="3.40.630.10">
    <property type="entry name" value="Zn peptidases"/>
    <property type="match status" value="1"/>
</dbReference>
<dbReference type="InterPro" id="IPR054573">
    <property type="entry name" value="PP2A/SF3B1-like_HEAT"/>
</dbReference>
<feature type="transmembrane region" description="Helical" evidence="9">
    <location>
        <begin position="349"/>
        <end position="369"/>
    </location>
</feature>
<evidence type="ECO:0000256" key="4">
    <source>
        <dbReference type="ARBA" id="ARBA00022728"/>
    </source>
</evidence>
<evidence type="ECO:0000256" key="1">
    <source>
        <dbReference type="ARBA" id="ARBA00004123"/>
    </source>
</evidence>
<dbReference type="Proteomes" id="UP001642464">
    <property type="component" value="Unassembled WGS sequence"/>
</dbReference>
<dbReference type="PANTHER" id="PTHR12097">
    <property type="entry name" value="SPLICING FACTOR 3B, SUBUNIT 1-RELATED"/>
    <property type="match status" value="1"/>
</dbReference>
<feature type="domain" description="Splicing factor 3B subunit 1" evidence="11">
    <location>
        <begin position="1715"/>
        <end position="1860"/>
    </location>
</feature>
<keyword evidence="4" id="KW-0747">Spliceosome</keyword>
<dbReference type="InterPro" id="IPR011989">
    <property type="entry name" value="ARM-like"/>
</dbReference>
<dbReference type="InterPro" id="IPR015016">
    <property type="entry name" value="SF3b_su1"/>
</dbReference>
<feature type="transmembrane region" description="Helical" evidence="9">
    <location>
        <begin position="441"/>
        <end position="460"/>
    </location>
</feature>
<dbReference type="CDD" id="cd06174">
    <property type="entry name" value="MFS"/>
    <property type="match status" value="1"/>
</dbReference>
<dbReference type="InterPro" id="IPR010159">
    <property type="entry name" value="N-acyl_aa_amidohydrolase"/>
</dbReference>
<feature type="region of interest" description="Disordered" evidence="8">
    <location>
        <begin position="865"/>
        <end position="901"/>
    </location>
</feature>
<evidence type="ECO:0000313" key="14">
    <source>
        <dbReference type="Proteomes" id="UP001642464"/>
    </source>
</evidence>
<feature type="non-terminal residue" evidence="13">
    <location>
        <position position="1"/>
    </location>
</feature>
<evidence type="ECO:0000256" key="9">
    <source>
        <dbReference type="SAM" id="Phobius"/>
    </source>
</evidence>
<evidence type="ECO:0000256" key="3">
    <source>
        <dbReference type="ARBA" id="ARBA00022664"/>
    </source>
</evidence>
<feature type="transmembrane region" description="Helical" evidence="9">
    <location>
        <begin position="59"/>
        <end position="75"/>
    </location>
</feature>
<keyword evidence="3" id="KW-0507">mRNA processing</keyword>
<evidence type="ECO:0000256" key="6">
    <source>
        <dbReference type="ARBA" id="ARBA00023187"/>
    </source>
</evidence>
<dbReference type="Pfam" id="PF07687">
    <property type="entry name" value="M20_dimer"/>
    <property type="match status" value="1"/>
</dbReference>
<keyword evidence="14" id="KW-1185">Reference proteome</keyword>
<accession>A0ABP0H6L2</accession>
<feature type="transmembrane region" description="Helical" evidence="9">
    <location>
        <begin position="499"/>
        <end position="523"/>
    </location>
</feature>
<dbReference type="SUPFAM" id="SSF53187">
    <property type="entry name" value="Zn-dependent exopeptidases"/>
    <property type="match status" value="1"/>
</dbReference>
<feature type="transmembrane region" description="Helical" evidence="9">
    <location>
        <begin position="21"/>
        <end position="47"/>
    </location>
</feature>
<feature type="transmembrane region" description="Helical" evidence="9">
    <location>
        <begin position="199"/>
        <end position="220"/>
    </location>
</feature>
<keyword evidence="6" id="KW-0508">mRNA splicing</keyword>
<feature type="transmembrane region" description="Helical" evidence="9">
    <location>
        <begin position="686"/>
        <end position="712"/>
    </location>
</feature>
<organism evidence="13 14">
    <name type="scientific">Durusdinium trenchii</name>
    <dbReference type="NCBI Taxonomy" id="1381693"/>
    <lineage>
        <taxon>Eukaryota</taxon>
        <taxon>Sar</taxon>
        <taxon>Alveolata</taxon>
        <taxon>Dinophyceae</taxon>
        <taxon>Suessiales</taxon>
        <taxon>Symbiodiniaceae</taxon>
        <taxon>Durusdinium</taxon>
    </lineage>
</organism>
<dbReference type="Pfam" id="PF22646">
    <property type="entry name" value="PPP2R1A-like_HEAT"/>
    <property type="match status" value="1"/>
</dbReference>
<feature type="compositionally biased region" description="Low complexity" evidence="8">
    <location>
        <begin position="1734"/>
        <end position="1746"/>
    </location>
</feature>
<evidence type="ECO:0000256" key="8">
    <source>
        <dbReference type="SAM" id="MobiDB-lite"/>
    </source>
</evidence>
<dbReference type="InterPro" id="IPR011650">
    <property type="entry name" value="Peptidase_M20_dimer"/>
</dbReference>
<reference evidence="13 14" key="1">
    <citation type="submission" date="2024-02" db="EMBL/GenBank/DDBJ databases">
        <authorList>
            <person name="Chen Y."/>
            <person name="Shah S."/>
            <person name="Dougan E. K."/>
            <person name="Thang M."/>
            <person name="Chan C."/>
        </authorList>
    </citation>
    <scope>NUCLEOTIDE SEQUENCE [LARGE SCALE GENOMIC DNA]</scope>
</reference>
<dbReference type="InterPro" id="IPR016024">
    <property type="entry name" value="ARM-type_fold"/>
</dbReference>
<protein>
    <submittedName>
        <fullName evidence="13">Splicing factor 3B subunit 1 (Pre-mRNA-splicing factor SF3b 155 kDa subunit) (SF3b155) (Spliceosome-associated protein 155) (SAP 155)</fullName>
    </submittedName>
</protein>
<feature type="transmembrane region" description="Helical" evidence="9">
    <location>
        <begin position="466"/>
        <end position="487"/>
    </location>
</feature>
<feature type="region of interest" description="Disordered" evidence="8">
    <location>
        <begin position="1492"/>
        <end position="1512"/>
    </location>
</feature>
<feature type="transmembrane region" description="Helical" evidence="9">
    <location>
        <begin position="584"/>
        <end position="606"/>
    </location>
</feature>
<evidence type="ECO:0000259" key="12">
    <source>
        <dbReference type="Pfam" id="PF22646"/>
    </source>
</evidence>
<evidence type="ECO:0000313" key="13">
    <source>
        <dbReference type="EMBL" id="CAK8985857.1"/>
    </source>
</evidence>
<evidence type="ECO:0000256" key="5">
    <source>
        <dbReference type="ARBA" id="ARBA00022737"/>
    </source>
</evidence>
<feature type="domain" description="Peptidase M20 dimerisation" evidence="10">
    <location>
        <begin position="1241"/>
        <end position="1382"/>
    </location>
</feature>
<keyword evidence="9" id="KW-0472">Membrane</keyword>
<proteinExistence type="inferred from homology"/>
<keyword evidence="7" id="KW-0539">Nucleus</keyword>
<keyword evidence="9" id="KW-1133">Transmembrane helix</keyword>
<dbReference type="Gene3D" id="1.10.150.900">
    <property type="match status" value="1"/>
</dbReference>
<dbReference type="NCBIfam" id="TIGR01880">
    <property type="entry name" value="Ac-peptdase-euk"/>
    <property type="match status" value="1"/>
</dbReference>
<feature type="transmembrane region" description="Helical" evidence="9">
    <location>
        <begin position="153"/>
        <end position="179"/>
    </location>
</feature>
<feature type="region of interest" description="Disordered" evidence="8">
    <location>
        <begin position="1662"/>
        <end position="1763"/>
    </location>
</feature>
<dbReference type="Pfam" id="PF08920">
    <property type="entry name" value="SF3b1"/>
    <property type="match status" value="1"/>
</dbReference>
<evidence type="ECO:0000259" key="11">
    <source>
        <dbReference type="Pfam" id="PF08920"/>
    </source>
</evidence>
<comment type="caution">
    <text evidence="13">The sequence shown here is derived from an EMBL/GenBank/DDBJ whole genome shotgun (WGS) entry which is preliminary data.</text>
</comment>
<evidence type="ECO:0000256" key="2">
    <source>
        <dbReference type="ARBA" id="ARBA00005754"/>
    </source>
</evidence>